<dbReference type="PANTHER" id="PTHR43394">
    <property type="entry name" value="ATP-DEPENDENT PERMEASE MDL1, MITOCHONDRIAL"/>
    <property type="match status" value="1"/>
</dbReference>
<name>A0A4Q2U8B3_9HYPH</name>
<keyword evidence="15" id="KW-1185">Reference proteome</keyword>
<feature type="domain" description="ABC transporter" evidence="12">
    <location>
        <begin position="392"/>
        <end position="632"/>
    </location>
</feature>
<evidence type="ECO:0000259" key="13">
    <source>
        <dbReference type="PROSITE" id="PS50929"/>
    </source>
</evidence>
<dbReference type="OrthoDB" id="9804259at2"/>
<dbReference type="SUPFAM" id="SSF52540">
    <property type="entry name" value="P-loop containing nucleoside triphosphate hydrolases"/>
    <property type="match status" value="1"/>
</dbReference>
<sequence>MNPWPRGETRGSSQGNSSPMIWKRLLIDLAPLRDRLGTLRNLPRLFGLVWGTSPALALLTVALRLLRALLPTAALYVGKLIVDAVVAEARLPHPGPALSDWIAAGRLTHVALLVLAEAGLGILSDLLGRASSLVGDLLGQRYSDSASLRLMRHAATLDLEQFESSDQQDRLDRARRQVTGRSSVLQLVFGQAQDLVTVVALALGFAAYAPWLLLLLALALVPAAYGELHFNREGYRLNFSRTPERRQVDYLRYLGASVETAKEVKLFGLEGFLAARFAALSELMYGDTRRLATRRALWGGSFATLSALSYYAGYAVILWRALDGQVTIGDLGFLAGSLLRLRSLLEGLLLGLSQLASQAAYLDDLFSFFDIVPQVATPPDPVPFPSPIRTGIRFENVGFRYPEAERWAVRGLDFEIGGAEVVALVGENGAGKTTIVKLLSRLYDPTEGRITVDGIDLRRFALDDLRTRIALILQDFVRYSFTAAENIEVGLIGRAGERDRVVDAAERALADRVIARLPLRYEQPLGRRFKDGVELSGGEWQKVAIARAYMRDGAVLVLDEPTAALDARAEYDVFRRFRDLSLGRACLIISHRFSTVRMADRILVLEDGRVAEAGSHAELLARGGRYAALFELQAAGYR</sequence>
<dbReference type="SMART" id="SM00382">
    <property type="entry name" value="AAA"/>
    <property type="match status" value="1"/>
</dbReference>
<evidence type="ECO:0000256" key="3">
    <source>
        <dbReference type="ARBA" id="ARBA00022448"/>
    </source>
</evidence>
<keyword evidence="3" id="KW-0813">Transport</keyword>
<proteinExistence type="inferred from homology"/>
<feature type="transmembrane region" description="Helical" evidence="11">
    <location>
        <begin position="45"/>
        <end position="66"/>
    </location>
</feature>
<dbReference type="InterPro" id="IPR011527">
    <property type="entry name" value="ABC1_TM_dom"/>
</dbReference>
<keyword evidence="9 11" id="KW-1133">Transmembrane helix</keyword>
<dbReference type="Gene3D" id="3.40.50.300">
    <property type="entry name" value="P-loop containing nucleotide triphosphate hydrolases"/>
    <property type="match status" value="1"/>
</dbReference>
<keyword evidence="10 11" id="KW-0472">Membrane</keyword>
<dbReference type="Pfam" id="PF00005">
    <property type="entry name" value="ABC_tran"/>
    <property type="match status" value="1"/>
</dbReference>
<keyword evidence="6 11" id="KW-0812">Transmembrane</keyword>
<dbReference type="InterPro" id="IPR017871">
    <property type="entry name" value="ABC_transporter-like_CS"/>
</dbReference>
<evidence type="ECO:0000256" key="10">
    <source>
        <dbReference type="ARBA" id="ARBA00023136"/>
    </source>
</evidence>
<organism evidence="14 15">
    <name type="scientific">Lichenibacterium minor</name>
    <dbReference type="NCBI Taxonomy" id="2316528"/>
    <lineage>
        <taxon>Bacteria</taxon>
        <taxon>Pseudomonadati</taxon>
        <taxon>Pseudomonadota</taxon>
        <taxon>Alphaproteobacteria</taxon>
        <taxon>Hyphomicrobiales</taxon>
        <taxon>Lichenihabitantaceae</taxon>
        <taxon>Lichenibacterium</taxon>
    </lineage>
</organism>
<comment type="subcellular location">
    <subcellularLocation>
        <location evidence="1">Cell membrane</location>
        <topology evidence="1">Multi-pass membrane protein</topology>
    </subcellularLocation>
</comment>
<keyword evidence="8 14" id="KW-0067">ATP-binding</keyword>
<evidence type="ECO:0000256" key="11">
    <source>
        <dbReference type="SAM" id="Phobius"/>
    </source>
</evidence>
<dbReference type="InterPro" id="IPR027417">
    <property type="entry name" value="P-loop_NTPase"/>
</dbReference>
<comment type="caution">
    <text evidence="14">The sequence shown here is derived from an EMBL/GenBank/DDBJ whole genome shotgun (WGS) entry which is preliminary data.</text>
</comment>
<evidence type="ECO:0000313" key="15">
    <source>
        <dbReference type="Proteomes" id="UP000290759"/>
    </source>
</evidence>
<evidence type="ECO:0000256" key="7">
    <source>
        <dbReference type="ARBA" id="ARBA00022741"/>
    </source>
</evidence>
<keyword evidence="4" id="KW-1003">Cell membrane</keyword>
<evidence type="ECO:0000313" key="14">
    <source>
        <dbReference type="EMBL" id="RYC32720.1"/>
    </source>
</evidence>
<reference evidence="14 15" key="1">
    <citation type="submission" date="2018-12" db="EMBL/GenBank/DDBJ databases">
        <authorList>
            <person name="Grouzdev D.S."/>
            <person name="Krutkina M.S."/>
        </authorList>
    </citation>
    <scope>NUCLEOTIDE SEQUENCE [LARGE SCALE GENOMIC DNA]</scope>
    <source>
        <strain evidence="14 15">RmlP026</strain>
    </source>
</reference>
<evidence type="ECO:0000256" key="2">
    <source>
        <dbReference type="ARBA" id="ARBA00005417"/>
    </source>
</evidence>
<evidence type="ECO:0000259" key="12">
    <source>
        <dbReference type="PROSITE" id="PS50893"/>
    </source>
</evidence>
<feature type="transmembrane region" description="Helical" evidence="11">
    <location>
        <begin position="297"/>
        <end position="319"/>
    </location>
</feature>
<dbReference type="Proteomes" id="UP000290759">
    <property type="component" value="Unassembled WGS sequence"/>
</dbReference>
<evidence type="ECO:0000256" key="8">
    <source>
        <dbReference type="ARBA" id="ARBA00022840"/>
    </source>
</evidence>
<dbReference type="InterPro" id="IPR036640">
    <property type="entry name" value="ABC1_TM_sf"/>
</dbReference>
<dbReference type="EMBL" id="QYBB01000005">
    <property type="protein sequence ID" value="RYC32720.1"/>
    <property type="molecule type" value="Genomic_DNA"/>
</dbReference>
<protein>
    <submittedName>
        <fullName evidence="14">ABC transporter ATP-binding protein</fullName>
    </submittedName>
</protein>
<comment type="similarity">
    <text evidence="2">Belongs to the ABC transporter superfamily.</text>
</comment>
<dbReference type="SUPFAM" id="SSF90123">
    <property type="entry name" value="ABC transporter transmembrane region"/>
    <property type="match status" value="1"/>
</dbReference>
<dbReference type="FunFam" id="3.40.50.300:FF:000221">
    <property type="entry name" value="Multidrug ABC transporter ATP-binding protein"/>
    <property type="match status" value="1"/>
</dbReference>
<dbReference type="PANTHER" id="PTHR43394:SF1">
    <property type="entry name" value="ATP-BINDING CASSETTE SUB-FAMILY B MEMBER 10, MITOCHONDRIAL"/>
    <property type="match status" value="1"/>
</dbReference>
<dbReference type="Gene3D" id="1.20.1560.10">
    <property type="entry name" value="ABC transporter type 1, transmembrane domain"/>
    <property type="match status" value="1"/>
</dbReference>
<feature type="domain" description="ABC transmembrane type-1" evidence="13">
    <location>
        <begin position="58"/>
        <end position="357"/>
    </location>
</feature>
<keyword evidence="5" id="KW-0762">Sugar transport</keyword>
<dbReference type="PROSITE" id="PS50893">
    <property type="entry name" value="ABC_TRANSPORTER_2"/>
    <property type="match status" value="1"/>
</dbReference>
<evidence type="ECO:0000256" key="9">
    <source>
        <dbReference type="ARBA" id="ARBA00022989"/>
    </source>
</evidence>
<reference evidence="14 15" key="2">
    <citation type="submission" date="2019-02" db="EMBL/GenBank/DDBJ databases">
        <title>'Lichenibacterium ramalinii' gen. nov. sp. nov., 'Lichenibacterium minor' gen. nov. sp. nov.</title>
        <authorList>
            <person name="Pankratov T."/>
        </authorList>
    </citation>
    <scope>NUCLEOTIDE SEQUENCE [LARGE SCALE GENOMIC DNA]</scope>
    <source>
        <strain evidence="14 15">RmlP026</strain>
    </source>
</reference>
<dbReference type="GO" id="GO:0005524">
    <property type="term" value="F:ATP binding"/>
    <property type="evidence" value="ECO:0007669"/>
    <property type="project" value="UniProtKB-KW"/>
</dbReference>
<evidence type="ECO:0000256" key="4">
    <source>
        <dbReference type="ARBA" id="ARBA00022475"/>
    </source>
</evidence>
<dbReference type="PROSITE" id="PS00211">
    <property type="entry name" value="ABC_TRANSPORTER_1"/>
    <property type="match status" value="1"/>
</dbReference>
<accession>A0A4Q2U8B3</accession>
<dbReference type="GO" id="GO:0005886">
    <property type="term" value="C:plasma membrane"/>
    <property type="evidence" value="ECO:0007669"/>
    <property type="project" value="UniProtKB-SubCell"/>
</dbReference>
<dbReference type="GO" id="GO:0016887">
    <property type="term" value="F:ATP hydrolysis activity"/>
    <property type="evidence" value="ECO:0007669"/>
    <property type="project" value="InterPro"/>
</dbReference>
<dbReference type="InterPro" id="IPR003593">
    <property type="entry name" value="AAA+_ATPase"/>
</dbReference>
<dbReference type="AlphaFoldDB" id="A0A4Q2U8B3"/>
<dbReference type="PROSITE" id="PS50929">
    <property type="entry name" value="ABC_TM1F"/>
    <property type="match status" value="1"/>
</dbReference>
<gene>
    <name evidence="14" type="ORF">D3273_06430</name>
</gene>
<dbReference type="InterPro" id="IPR003439">
    <property type="entry name" value="ABC_transporter-like_ATP-bd"/>
</dbReference>
<evidence type="ECO:0000256" key="5">
    <source>
        <dbReference type="ARBA" id="ARBA00022597"/>
    </source>
</evidence>
<feature type="transmembrane region" description="Helical" evidence="11">
    <location>
        <begin position="195"/>
        <end position="225"/>
    </location>
</feature>
<dbReference type="GO" id="GO:0015421">
    <property type="term" value="F:ABC-type oligopeptide transporter activity"/>
    <property type="evidence" value="ECO:0007669"/>
    <property type="project" value="TreeGrafter"/>
</dbReference>
<evidence type="ECO:0000256" key="1">
    <source>
        <dbReference type="ARBA" id="ARBA00004651"/>
    </source>
</evidence>
<dbReference type="InterPro" id="IPR039421">
    <property type="entry name" value="Type_1_exporter"/>
</dbReference>
<keyword evidence="7" id="KW-0547">Nucleotide-binding</keyword>
<evidence type="ECO:0000256" key="6">
    <source>
        <dbReference type="ARBA" id="ARBA00022692"/>
    </source>
</evidence>